<feature type="transmembrane region" description="Helical" evidence="1">
    <location>
        <begin position="6"/>
        <end position="30"/>
    </location>
</feature>
<keyword evidence="3" id="KW-1185">Reference proteome</keyword>
<evidence type="ECO:0000313" key="2">
    <source>
        <dbReference type="EMBL" id="SDW06129.1"/>
    </source>
</evidence>
<comment type="caution">
    <text evidence="2">The sequence shown here is derived from an EMBL/GenBank/DDBJ whole genome shotgun (WGS) entry which is preliminary data.</text>
</comment>
<protein>
    <recommendedName>
        <fullName evidence="4">Copper resistance protein D</fullName>
    </recommendedName>
</protein>
<dbReference type="Proteomes" id="UP000182771">
    <property type="component" value="Unassembled WGS sequence"/>
</dbReference>
<proteinExistence type="predicted"/>
<organism evidence="2 3">
    <name type="scientific">Capnocytophaga granulosa</name>
    <dbReference type="NCBI Taxonomy" id="45242"/>
    <lineage>
        <taxon>Bacteria</taxon>
        <taxon>Pseudomonadati</taxon>
        <taxon>Bacteroidota</taxon>
        <taxon>Flavobacteriia</taxon>
        <taxon>Flavobacteriales</taxon>
        <taxon>Flavobacteriaceae</taxon>
        <taxon>Capnocytophaga</taxon>
    </lineage>
</organism>
<gene>
    <name evidence="2" type="ORF">SAMN05444420_101147</name>
</gene>
<feature type="transmembrane region" description="Helical" evidence="1">
    <location>
        <begin position="81"/>
        <end position="104"/>
    </location>
</feature>
<dbReference type="GeneID" id="85017978"/>
<feature type="transmembrane region" description="Helical" evidence="1">
    <location>
        <begin position="125"/>
        <end position="146"/>
    </location>
</feature>
<dbReference type="EMBL" id="FNND01000001">
    <property type="protein sequence ID" value="SDW06129.1"/>
    <property type="molecule type" value="Genomic_DNA"/>
</dbReference>
<dbReference type="OrthoDB" id="1162754at2"/>
<evidence type="ECO:0000256" key="1">
    <source>
        <dbReference type="SAM" id="Phobius"/>
    </source>
</evidence>
<reference evidence="2 3" key="1">
    <citation type="submission" date="2016-10" db="EMBL/GenBank/DDBJ databases">
        <authorList>
            <person name="Varghese N."/>
            <person name="Submissions S."/>
        </authorList>
    </citation>
    <scope>NUCLEOTIDE SEQUENCE [LARGE SCALE GENOMIC DNA]</scope>
    <source>
        <strain evidence="2 3">DSM 11449</strain>
    </source>
</reference>
<sequence length="153" mass="16805">MDKHHILLIIHLISATVWVGGHLVLLLGFLPKALKHKNFDFISRFEKTYEPIGMPSLLLLVITGILMAYDLNAPLSSWFSFATGVETVVSLKIIGLLTTICFAISAQTRVLPKLAKGQIQKLPEMAVHILCVTLIAVTLLILGSTIRNGGFLF</sequence>
<keyword evidence="1" id="KW-1133">Transmembrane helix</keyword>
<name>A0A1H2QI87_9FLAO</name>
<keyword evidence="1" id="KW-0472">Membrane</keyword>
<dbReference type="AlphaFoldDB" id="A0A1H2QI87"/>
<keyword evidence="1" id="KW-0812">Transmembrane</keyword>
<dbReference type="RefSeq" id="WP_016419458.1">
    <property type="nucleotide sequence ID" value="NZ_CAJPRD010000065.1"/>
</dbReference>
<evidence type="ECO:0008006" key="4">
    <source>
        <dbReference type="Google" id="ProtNLM"/>
    </source>
</evidence>
<evidence type="ECO:0000313" key="3">
    <source>
        <dbReference type="Proteomes" id="UP000182771"/>
    </source>
</evidence>
<accession>A0A1H2QI87</accession>